<gene>
    <name evidence="3" type="ORF">AVEN_114517_1</name>
    <name evidence="2" type="ORF">AVEN_90856_1</name>
</gene>
<evidence type="ECO:0000313" key="3">
    <source>
        <dbReference type="EMBL" id="GBN48587.1"/>
    </source>
</evidence>
<sequence length="76" mass="8490">SDAITITSLMGVIACVLVFSLLIGLVLYHFKICDRGYDKVKKLSGTKLQTPSDLEKKRRYLSEIIVTEDADDDNIV</sequence>
<dbReference type="Proteomes" id="UP000499080">
    <property type="component" value="Unassembled WGS sequence"/>
</dbReference>
<dbReference type="EMBL" id="BGPR01132219">
    <property type="protein sequence ID" value="GBN48587.1"/>
    <property type="molecule type" value="Genomic_DNA"/>
</dbReference>
<dbReference type="EMBL" id="BGPR01132218">
    <property type="protein sequence ID" value="GBN48581.1"/>
    <property type="molecule type" value="Genomic_DNA"/>
</dbReference>
<evidence type="ECO:0000313" key="2">
    <source>
        <dbReference type="EMBL" id="GBN48581.1"/>
    </source>
</evidence>
<reference evidence="2 4" key="1">
    <citation type="journal article" date="2019" name="Sci. Rep.">
        <title>Orb-weaving spider Araneus ventricosus genome elucidates the spidroin gene catalogue.</title>
        <authorList>
            <person name="Kono N."/>
            <person name="Nakamura H."/>
            <person name="Ohtoshi R."/>
            <person name="Moran D.A.P."/>
            <person name="Shinohara A."/>
            <person name="Yoshida Y."/>
            <person name="Fujiwara M."/>
            <person name="Mori M."/>
            <person name="Tomita M."/>
            <person name="Arakawa K."/>
        </authorList>
    </citation>
    <scope>NUCLEOTIDE SEQUENCE [LARGE SCALE GENOMIC DNA]</scope>
</reference>
<protein>
    <submittedName>
        <fullName evidence="2">Uncharacterized protein</fullName>
    </submittedName>
</protein>
<proteinExistence type="predicted"/>
<keyword evidence="1" id="KW-1133">Transmembrane helix</keyword>
<organism evidence="2 4">
    <name type="scientific">Araneus ventricosus</name>
    <name type="common">Orbweaver spider</name>
    <name type="synonym">Epeira ventricosa</name>
    <dbReference type="NCBI Taxonomy" id="182803"/>
    <lineage>
        <taxon>Eukaryota</taxon>
        <taxon>Metazoa</taxon>
        <taxon>Ecdysozoa</taxon>
        <taxon>Arthropoda</taxon>
        <taxon>Chelicerata</taxon>
        <taxon>Arachnida</taxon>
        <taxon>Araneae</taxon>
        <taxon>Araneomorphae</taxon>
        <taxon>Entelegynae</taxon>
        <taxon>Araneoidea</taxon>
        <taxon>Araneidae</taxon>
        <taxon>Araneus</taxon>
    </lineage>
</organism>
<keyword evidence="1" id="KW-0472">Membrane</keyword>
<dbReference type="AlphaFoldDB" id="A0A4Y2PBI1"/>
<feature type="transmembrane region" description="Helical" evidence="1">
    <location>
        <begin position="6"/>
        <end position="30"/>
    </location>
</feature>
<keyword evidence="4" id="KW-1185">Reference proteome</keyword>
<comment type="caution">
    <text evidence="2">The sequence shown here is derived from an EMBL/GenBank/DDBJ whole genome shotgun (WGS) entry which is preliminary data.</text>
</comment>
<accession>A0A4Y2PBI1</accession>
<evidence type="ECO:0000256" key="1">
    <source>
        <dbReference type="SAM" id="Phobius"/>
    </source>
</evidence>
<keyword evidence="1" id="KW-0812">Transmembrane</keyword>
<feature type="non-terminal residue" evidence="2">
    <location>
        <position position="1"/>
    </location>
</feature>
<name>A0A4Y2PBI1_ARAVE</name>
<evidence type="ECO:0000313" key="4">
    <source>
        <dbReference type="Proteomes" id="UP000499080"/>
    </source>
</evidence>